<dbReference type="EMBL" id="QGHA01000001">
    <property type="protein sequence ID" value="PWK80624.1"/>
    <property type="molecule type" value="Genomic_DNA"/>
</dbReference>
<evidence type="ECO:0000313" key="2">
    <source>
        <dbReference type="Proteomes" id="UP000245678"/>
    </source>
</evidence>
<evidence type="ECO:0000313" key="1">
    <source>
        <dbReference type="EMBL" id="PWK80624.1"/>
    </source>
</evidence>
<sequence length="88" mass="10263">MDNIRIRCPKCEWEPDGRPYWSCDRCFTCWDTFKTAARCPGCGKVFKDTQCVDESCNKFSPHLDWYEGLDGVVVTLKKEIEESWSVSK</sequence>
<dbReference type="AlphaFoldDB" id="A0A316HHG8"/>
<reference evidence="1 2" key="1">
    <citation type="submission" date="2018-05" db="EMBL/GenBank/DDBJ databases">
        <title>Genomic Encyclopedia of Archaeal and Bacterial Type Strains, Phase II (KMG-II): from individual species to whole genera.</title>
        <authorList>
            <person name="Goeker M."/>
        </authorList>
    </citation>
    <scope>NUCLEOTIDE SEQUENCE [LARGE SCALE GENOMIC DNA]</scope>
    <source>
        <strain evidence="1 2">DSM 19975</strain>
    </source>
</reference>
<proteinExistence type="predicted"/>
<protein>
    <submittedName>
        <fullName evidence="1">Uncharacterized protein</fullName>
    </submittedName>
</protein>
<organism evidence="1 2">
    <name type="scientific">Mucilaginibacter oryzae</name>
    <dbReference type="NCBI Taxonomy" id="468058"/>
    <lineage>
        <taxon>Bacteria</taxon>
        <taxon>Pseudomonadati</taxon>
        <taxon>Bacteroidota</taxon>
        <taxon>Sphingobacteriia</taxon>
        <taxon>Sphingobacteriales</taxon>
        <taxon>Sphingobacteriaceae</taxon>
        <taxon>Mucilaginibacter</taxon>
    </lineage>
</organism>
<dbReference type="Proteomes" id="UP000245678">
    <property type="component" value="Unassembled WGS sequence"/>
</dbReference>
<gene>
    <name evidence="1" type="ORF">LX99_01093</name>
</gene>
<keyword evidence="2" id="KW-1185">Reference proteome</keyword>
<accession>A0A316HHG8</accession>
<name>A0A316HHG8_9SPHI</name>
<comment type="caution">
    <text evidence="1">The sequence shown here is derived from an EMBL/GenBank/DDBJ whole genome shotgun (WGS) entry which is preliminary data.</text>
</comment>